<proteinExistence type="predicted"/>
<dbReference type="EMBL" id="BAAAQD010000007">
    <property type="protein sequence ID" value="GAA1521332.1"/>
    <property type="molecule type" value="Genomic_DNA"/>
</dbReference>
<accession>A0ABN2AKI9</accession>
<keyword evidence="3" id="KW-1185">Reference proteome</keyword>
<dbReference type="InterPro" id="IPR021741">
    <property type="entry name" value="DUF3311"/>
</dbReference>
<comment type="caution">
    <text evidence="2">The sequence shown here is derived from an EMBL/GenBank/DDBJ whole genome shotgun (WGS) entry which is preliminary data.</text>
</comment>
<dbReference type="Proteomes" id="UP001501470">
    <property type="component" value="Unassembled WGS sequence"/>
</dbReference>
<sequence>MIAHCYQAMPEPDQRHRPLYWLLVLPTVAPLAVPFYNRLEPTLLGVPFFYWYQLACAVLATVVISIVYVGVRRKTHR</sequence>
<keyword evidence="1" id="KW-0472">Membrane</keyword>
<feature type="transmembrane region" description="Helical" evidence="1">
    <location>
        <begin position="19"/>
        <end position="37"/>
    </location>
</feature>
<name>A0ABN2AKI9_9ACTN</name>
<dbReference type="Pfam" id="PF11755">
    <property type="entry name" value="DUF3311"/>
    <property type="match status" value="1"/>
</dbReference>
<evidence type="ECO:0000313" key="3">
    <source>
        <dbReference type="Proteomes" id="UP001501470"/>
    </source>
</evidence>
<protein>
    <recommendedName>
        <fullName evidence="4">DUF3311 domain-containing protein</fullName>
    </recommendedName>
</protein>
<evidence type="ECO:0000313" key="2">
    <source>
        <dbReference type="EMBL" id="GAA1521332.1"/>
    </source>
</evidence>
<keyword evidence="1" id="KW-0812">Transmembrane</keyword>
<evidence type="ECO:0008006" key="4">
    <source>
        <dbReference type="Google" id="ProtNLM"/>
    </source>
</evidence>
<evidence type="ECO:0000256" key="1">
    <source>
        <dbReference type="SAM" id="Phobius"/>
    </source>
</evidence>
<organism evidence="2 3">
    <name type="scientific">Dactylosporangium maewongense</name>
    <dbReference type="NCBI Taxonomy" id="634393"/>
    <lineage>
        <taxon>Bacteria</taxon>
        <taxon>Bacillati</taxon>
        <taxon>Actinomycetota</taxon>
        <taxon>Actinomycetes</taxon>
        <taxon>Micromonosporales</taxon>
        <taxon>Micromonosporaceae</taxon>
        <taxon>Dactylosporangium</taxon>
    </lineage>
</organism>
<reference evidence="2 3" key="1">
    <citation type="journal article" date="2019" name="Int. J. Syst. Evol. Microbiol.">
        <title>The Global Catalogue of Microorganisms (GCM) 10K type strain sequencing project: providing services to taxonomists for standard genome sequencing and annotation.</title>
        <authorList>
            <consortium name="The Broad Institute Genomics Platform"/>
            <consortium name="The Broad Institute Genome Sequencing Center for Infectious Disease"/>
            <person name="Wu L."/>
            <person name="Ma J."/>
        </authorList>
    </citation>
    <scope>NUCLEOTIDE SEQUENCE [LARGE SCALE GENOMIC DNA]</scope>
    <source>
        <strain evidence="2 3">JCM 15933</strain>
    </source>
</reference>
<keyword evidence="1" id="KW-1133">Transmembrane helix</keyword>
<gene>
    <name evidence="2" type="ORF">GCM10009827_041490</name>
</gene>
<feature type="transmembrane region" description="Helical" evidence="1">
    <location>
        <begin position="49"/>
        <end position="71"/>
    </location>
</feature>